<name>A0AAW0CFQ5_9AGAR</name>
<feature type="compositionally biased region" description="Basic and acidic residues" evidence="1">
    <location>
        <begin position="196"/>
        <end position="209"/>
    </location>
</feature>
<dbReference type="AlphaFoldDB" id="A0AAW0CFQ5"/>
<evidence type="ECO:0000256" key="1">
    <source>
        <dbReference type="SAM" id="MobiDB-lite"/>
    </source>
</evidence>
<reference evidence="2 3" key="1">
    <citation type="submission" date="2024-01" db="EMBL/GenBank/DDBJ databases">
        <title>A draft genome for a cacao thread blight-causing isolate of Paramarasmius palmivorus.</title>
        <authorList>
            <person name="Baruah I.K."/>
            <person name="Bukari Y."/>
            <person name="Amoako-Attah I."/>
            <person name="Meinhardt L.W."/>
            <person name="Bailey B.A."/>
            <person name="Cohen S.P."/>
        </authorList>
    </citation>
    <scope>NUCLEOTIDE SEQUENCE [LARGE SCALE GENOMIC DNA]</scope>
    <source>
        <strain evidence="2 3">GH-12</strain>
    </source>
</reference>
<proteinExistence type="predicted"/>
<evidence type="ECO:0000313" key="3">
    <source>
        <dbReference type="Proteomes" id="UP001383192"/>
    </source>
</evidence>
<comment type="caution">
    <text evidence="2">The sequence shown here is derived from an EMBL/GenBank/DDBJ whole genome shotgun (WGS) entry which is preliminary data.</text>
</comment>
<keyword evidence="3" id="KW-1185">Reference proteome</keyword>
<feature type="region of interest" description="Disordered" evidence="1">
    <location>
        <begin position="196"/>
        <end position="225"/>
    </location>
</feature>
<dbReference type="Proteomes" id="UP001383192">
    <property type="component" value="Unassembled WGS sequence"/>
</dbReference>
<dbReference type="EMBL" id="JAYKXP010000048">
    <property type="protein sequence ID" value="KAK7037314.1"/>
    <property type="molecule type" value="Genomic_DNA"/>
</dbReference>
<sequence length="315" mass="36443">MRALRDLPLLSQLTACEPGVEDPIEILYLNPLNFDEEADFRLCSLEFYAGLNCGELKLKMSSNIIHVRSSIKTLFKEQKLALIPREESLTQQEYEYTLRSIDAKTPLSIILPDGTRQTYQSPYEDMPLFRSSASVLLVLSNAARTLHDKIVWNGLPLRSRSEVKLLDLSLKWHLPPPAFSPKPDWQELTHPFERTSDPIKDLFDPKEEPVPDLISDTSSSSSESSLDTELALYPEEWIQNPGTTRWAKRIKKIIGRNLPFEQEVTNDNQLESYAKEKCRPYEEVMRTSRASVRFAPYLQRKPERRTRDDISIWFI</sequence>
<protein>
    <submittedName>
        <fullName evidence="2">Uncharacterized protein</fullName>
    </submittedName>
</protein>
<accession>A0AAW0CFQ5</accession>
<gene>
    <name evidence="2" type="ORF">VNI00_011305</name>
</gene>
<feature type="compositionally biased region" description="Low complexity" evidence="1">
    <location>
        <begin position="215"/>
        <end position="225"/>
    </location>
</feature>
<organism evidence="2 3">
    <name type="scientific">Paramarasmius palmivorus</name>
    <dbReference type="NCBI Taxonomy" id="297713"/>
    <lineage>
        <taxon>Eukaryota</taxon>
        <taxon>Fungi</taxon>
        <taxon>Dikarya</taxon>
        <taxon>Basidiomycota</taxon>
        <taxon>Agaricomycotina</taxon>
        <taxon>Agaricomycetes</taxon>
        <taxon>Agaricomycetidae</taxon>
        <taxon>Agaricales</taxon>
        <taxon>Marasmiineae</taxon>
        <taxon>Marasmiaceae</taxon>
        <taxon>Paramarasmius</taxon>
    </lineage>
</organism>
<evidence type="ECO:0000313" key="2">
    <source>
        <dbReference type="EMBL" id="KAK7037314.1"/>
    </source>
</evidence>